<proteinExistence type="predicted"/>
<name>A0A448XMT0_9PLAT</name>
<organism evidence="1 2">
    <name type="scientific">Protopolystoma xenopodis</name>
    <dbReference type="NCBI Taxonomy" id="117903"/>
    <lineage>
        <taxon>Eukaryota</taxon>
        <taxon>Metazoa</taxon>
        <taxon>Spiralia</taxon>
        <taxon>Lophotrochozoa</taxon>
        <taxon>Platyhelminthes</taxon>
        <taxon>Monogenea</taxon>
        <taxon>Polyopisthocotylea</taxon>
        <taxon>Polystomatidea</taxon>
        <taxon>Polystomatidae</taxon>
        <taxon>Protopolystoma</taxon>
    </lineage>
</organism>
<comment type="caution">
    <text evidence="1">The sequence shown here is derived from an EMBL/GenBank/DDBJ whole genome shotgun (WGS) entry which is preliminary data.</text>
</comment>
<keyword evidence="2" id="KW-1185">Reference proteome</keyword>
<evidence type="ECO:0000313" key="1">
    <source>
        <dbReference type="EMBL" id="VEL40348.1"/>
    </source>
</evidence>
<dbReference type="Proteomes" id="UP000784294">
    <property type="component" value="Unassembled WGS sequence"/>
</dbReference>
<protein>
    <submittedName>
        <fullName evidence="1">Uncharacterized protein</fullName>
    </submittedName>
</protein>
<dbReference type="AlphaFoldDB" id="A0A448XMT0"/>
<gene>
    <name evidence="1" type="ORF">PXEA_LOCUS33788</name>
</gene>
<evidence type="ECO:0000313" key="2">
    <source>
        <dbReference type="Proteomes" id="UP000784294"/>
    </source>
</evidence>
<sequence>MAPTLSMVTSGSGILKNPSSLQMIASTAESSMLTGSSRCGGQLFNSFNLTTISSSGLTSDLMEVDEKSRTVPTEVSLAVNNVPNSILSRKLGNIVLNSTNDPSISASLYKSSEHHRHAQLSGNFHCNSGARLGVTNIESNVDSLKRPDN</sequence>
<accession>A0A448XMT0</accession>
<dbReference type="EMBL" id="CAAALY010264553">
    <property type="protein sequence ID" value="VEL40348.1"/>
    <property type="molecule type" value="Genomic_DNA"/>
</dbReference>
<reference evidence="1" key="1">
    <citation type="submission" date="2018-11" db="EMBL/GenBank/DDBJ databases">
        <authorList>
            <consortium name="Pathogen Informatics"/>
        </authorList>
    </citation>
    <scope>NUCLEOTIDE SEQUENCE</scope>
</reference>